<dbReference type="Proteomes" id="UP000249464">
    <property type="component" value="Unassembled WGS sequence"/>
</dbReference>
<gene>
    <name evidence="1" type="primary">BQ5605_C015g07852</name>
    <name evidence="1" type="ORF">BQ5605_C015G07852</name>
</gene>
<protein>
    <submittedName>
        <fullName evidence="1">BQ5605_C015g07852 protein</fullName>
    </submittedName>
</protein>
<evidence type="ECO:0000313" key="1">
    <source>
        <dbReference type="EMBL" id="SGY17660.1"/>
    </source>
</evidence>
<accession>A0A2X0MEL1</accession>
<dbReference type="EMBL" id="FQNC01000015">
    <property type="protein sequence ID" value="SGY17660.1"/>
    <property type="molecule type" value="Genomic_DNA"/>
</dbReference>
<evidence type="ECO:0000313" key="2">
    <source>
        <dbReference type="Proteomes" id="UP000249464"/>
    </source>
</evidence>
<sequence>MYHAWYRLEGDIHKVMFSDNRELVELLRKKGEDVFKLEAN</sequence>
<organism evidence="1 2">
    <name type="scientific">Microbotryum silenes-dioicae</name>
    <dbReference type="NCBI Taxonomy" id="796604"/>
    <lineage>
        <taxon>Eukaryota</taxon>
        <taxon>Fungi</taxon>
        <taxon>Dikarya</taxon>
        <taxon>Basidiomycota</taxon>
        <taxon>Pucciniomycotina</taxon>
        <taxon>Microbotryomycetes</taxon>
        <taxon>Microbotryales</taxon>
        <taxon>Microbotryaceae</taxon>
        <taxon>Microbotryum</taxon>
    </lineage>
</organism>
<name>A0A2X0MEL1_9BASI</name>
<proteinExistence type="predicted"/>
<dbReference type="AlphaFoldDB" id="A0A2X0MEL1"/>
<keyword evidence="2" id="KW-1185">Reference proteome</keyword>
<reference evidence="1 2" key="1">
    <citation type="submission" date="2016-11" db="EMBL/GenBank/DDBJ databases">
        <authorList>
            <person name="Jaros S."/>
            <person name="Januszkiewicz K."/>
            <person name="Wedrychowicz H."/>
        </authorList>
    </citation>
    <scope>NUCLEOTIDE SEQUENCE [LARGE SCALE GENOMIC DNA]</scope>
</reference>